<name>A0ACB7RM74_HYAAI</name>
<evidence type="ECO:0000313" key="1">
    <source>
        <dbReference type="EMBL" id="KAH6923746.1"/>
    </source>
</evidence>
<dbReference type="EMBL" id="CM023488">
    <property type="protein sequence ID" value="KAH6923746.1"/>
    <property type="molecule type" value="Genomic_DNA"/>
</dbReference>
<accession>A0ACB7RM74</accession>
<reference evidence="1" key="1">
    <citation type="submission" date="2020-05" db="EMBL/GenBank/DDBJ databases">
        <title>Large-scale comparative analyses of tick genomes elucidate their genetic diversity and vector capacities.</title>
        <authorList>
            <person name="Jia N."/>
            <person name="Wang J."/>
            <person name="Shi W."/>
            <person name="Du L."/>
            <person name="Sun Y."/>
            <person name="Zhan W."/>
            <person name="Jiang J."/>
            <person name="Wang Q."/>
            <person name="Zhang B."/>
            <person name="Ji P."/>
            <person name="Sakyi L.B."/>
            <person name="Cui X."/>
            <person name="Yuan T."/>
            <person name="Jiang B."/>
            <person name="Yang W."/>
            <person name="Lam T.T.-Y."/>
            <person name="Chang Q."/>
            <person name="Ding S."/>
            <person name="Wang X."/>
            <person name="Zhu J."/>
            <person name="Ruan X."/>
            <person name="Zhao L."/>
            <person name="Wei J."/>
            <person name="Que T."/>
            <person name="Du C."/>
            <person name="Cheng J."/>
            <person name="Dai P."/>
            <person name="Han X."/>
            <person name="Huang E."/>
            <person name="Gao Y."/>
            <person name="Liu J."/>
            <person name="Shao H."/>
            <person name="Ye R."/>
            <person name="Li L."/>
            <person name="Wei W."/>
            <person name="Wang X."/>
            <person name="Wang C."/>
            <person name="Yang T."/>
            <person name="Huo Q."/>
            <person name="Li W."/>
            <person name="Guo W."/>
            <person name="Chen H."/>
            <person name="Zhou L."/>
            <person name="Ni X."/>
            <person name="Tian J."/>
            <person name="Zhou Y."/>
            <person name="Sheng Y."/>
            <person name="Liu T."/>
            <person name="Pan Y."/>
            <person name="Xia L."/>
            <person name="Li J."/>
            <person name="Zhao F."/>
            <person name="Cao W."/>
        </authorList>
    </citation>
    <scope>NUCLEOTIDE SEQUENCE</scope>
    <source>
        <strain evidence="1">Hyas-2018</strain>
    </source>
</reference>
<keyword evidence="2" id="KW-1185">Reference proteome</keyword>
<sequence>MEENYSVLEHCKGNVATQYGQSTLCSESVSKSTQAEICTRKVSVCAHTDELEHYDEPSPLPKVPLPSKAPPVALRNSRGSCYAVQKDSKLDVTEGDCRLGLHTSTTCSEERESSVTANFRGHGRLILPRAGVPLARAVPVWSVLETVQDHLISHIDRTTAKCPLCESVFNGKYWALMRHVQGQHMPTRPFMCNICGIMSITKQDACKHGRLCRARTQVVDRYLGSSGKCQ</sequence>
<dbReference type="Proteomes" id="UP000821845">
    <property type="component" value="Chromosome 8"/>
</dbReference>
<proteinExistence type="predicted"/>
<evidence type="ECO:0000313" key="2">
    <source>
        <dbReference type="Proteomes" id="UP000821845"/>
    </source>
</evidence>
<organism evidence="1 2">
    <name type="scientific">Hyalomma asiaticum</name>
    <name type="common">Tick</name>
    <dbReference type="NCBI Taxonomy" id="266040"/>
    <lineage>
        <taxon>Eukaryota</taxon>
        <taxon>Metazoa</taxon>
        <taxon>Ecdysozoa</taxon>
        <taxon>Arthropoda</taxon>
        <taxon>Chelicerata</taxon>
        <taxon>Arachnida</taxon>
        <taxon>Acari</taxon>
        <taxon>Parasitiformes</taxon>
        <taxon>Ixodida</taxon>
        <taxon>Ixodoidea</taxon>
        <taxon>Ixodidae</taxon>
        <taxon>Hyalomminae</taxon>
        <taxon>Hyalomma</taxon>
    </lineage>
</organism>
<gene>
    <name evidence="1" type="ORF">HPB50_005940</name>
</gene>
<protein>
    <submittedName>
        <fullName evidence="1">Uncharacterized protein</fullName>
    </submittedName>
</protein>
<comment type="caution">
    <text evidence="1">The sequence shown here is derived from an EMBL/GenBank/DDBJ whole genome shotgun (WGS) entry which is preliminary data.</text>
</comment>